<feature type="active site" description="Proton donor" evidence="3">
    <location>
        <position position="243"/>
    </location>
</feature>
<dbReference type="GO" id="GO:0097176">
    <property type="term" value="P:epoxide metabolic process"/>
    <property type="evidence" value="ECO:0007669"/>
    <property type="project" value="TreeGrafter"/>
</dbReference>
<sequence length="328" mass="36849">MISTGIPSPYLHYIEDIKLHFAALFSEKPDAVPIILIHGWPGSYMEFLPMLQLFSEEFTPSTLPYHLIVPSLPGYAFSSGPPLDRNFMNRDSARILDTLMQGLGFGGGYIAQGGDIGAMVSRQLAVDYDGCKAAHLIPTKAVNLCILRNHPEGATEMTLTAQEKRGIERWDNFLTFGRAYADEHGTRPSTIGHVLSSSPIALLAWIGEKYLEWVDDALPSETILELVSLYWFTESFPRAIYPYREHFMAPKDAGTLHDRWYIQKPFGFSYFPKEIAAIPRAWVSTTGNLTFWREHDKGGHFAALERPHDLKADLTAFVEQVWPGVASK</sequence>
<dbReference type="Pfam" id="PF00561">
    <property type="entry name" value="Abhydrolase_1"/>
    <property type="match status" value="1"/>
</dbReference>
<dbReference type="PIRSF" id="PIRSF001112">
    <property type="entry name" value="Epoxide_hydrolase"/>
    <property type="match status" value="1"/>
</dbReference>
<name>Q0CXJ6_ASPTN</name>
<feature type="domain" description="AB hydrolase-1" evidence="4">
    <location>
        <begin position="33"/>
        <end position="180"/>
    </location>
</feature>
<evidence type="ECO:0000256" key="3">
    <source>
        <dbReference type="PIRSR" id="PIRSR001112-1"/>
    </source>
</evidence>
<evidence type="ECO:0000313" key="6">
    <source>
        <dbReference type="Proteomes" id="UP000007963"/>
    </source>
</evidence>
<evidence type="ECO:0000256" key="2">
    <source>
        <dbReference type="ARBA" id="ARBA00022801"/>
    </source>
</evidence>
<dbReference type="InterPro" id="IPR000639">
    <property type="entry name" value="Epox_hydrolase-like"/>
</dbReference>
<accession>Q0CXJ6</accession>
<dbReference type="InterPro" id="IPR029058">
    <property type="entry name" value="AB_hydrolase_fold"/>
</dbReference>
<dbReference type="VEuPathDB" id="FungiDB:ATEG_01588"/>
<dbReference type="InterPro" id="IPR000073">
    <property type="entry name" value="AB_hydrolase_1"/>
</dbReference>
<dbReference type="EMBL" id="CH476595">
    <property type="protein sequence ID" value="EAU38345.1"/>
    <property type="molecule type" value="Genomic_DNA"/>
</dbReference>
<dbReference type="STRING" id="341663.Q0CXJ6"/>
<dbReference type="OrthoDB" id="7130006at2759"/>
<dbReference type="AlphaFoldDB" id="Q0CXJ6"/>
<reference evidence="6" key="1">
    <citation type="submission" date="2005-09" db="EMBL/GenBank/DDBJ databases">
        <title>Annotation of the Aspergillus terreus NIH2624 genome.</title>
        <authorList>
            <person name="Birren B.W."/>
            <person name="Lander E.S."/>
            <person name="Galagan J.E."/>
            <person name="Nusbaum C."/>
            <person name="Devon K."/>
            <person name="Henn M."/>
            <person name="Ma L.-J."/>
            <person name="Jaffe D.B."/>
            <person name="Butler J."/>
            <person name="Alvarez P."/>
            <person name="Gnerre S."/>
            <person name="Grabherr M."/>
            <person name="Kleber M."/>
            <person name="Mauceli E.W."/>
            <person name="Brockman W."/>
            <person name="Rounsley S."/>
            <person name="Young S.K."/>
            <person name="LaButti K."/>
            <person name="Pushparaj V."/>
            <person name="DeCaprio D."/>
            <person name="Crawford M."/>
            <person name="Koehrsen M."/>
            <person name="Engels R."/>
            <person name="Montgomery P."/>
            <person name="Pearson M."/>
            <person name="Howarth C."/>
            <person name="Larson L."/>
            <person name="Luoma S."/>
            <person name="White J."/>
            <person name="Alvarado L."/>
            <person name="Kodira C.D."/>
            <person name="Zeng Q."/>
            <person name="Oleary S."/>
            <person name="Yandava C."/>
            <person name="Denning D.W."/>
            <person name="Nierman W.C."/>
            <person name="Milne T."/>
            <person name="Madden K."/>
        </authorList>
    </citation>
    <scope>NUCLEOTIDE SEQUENCE [LARGE SCALE GENOMIC DNA]</scope>
    <source>
        <strain evidence="6">NIH 2624 / FGSC A1156</strain>
    </source>
</reference>
<feature type="active site" description="Proton acceptor" evidence="3">
    <location>
        <position position="300"/>
    </location>
</feature>
<proteinExistence type="inferred from homology"/>
<dbReference type="GeneID" id="4316021"/>
<keyword evidence="2" id="KW-0378">Hydrolase</keyword>
<dbReference type="InterPro" id="IPR016292">
    <property type="entry name" value="Epoxide_hydrolase"/>
</dbReference>
<dbReference type="OMA" id="MEMPSML"/>
<dbReference type="PANTHER" id="PTHR21661:SF39">
    <property type="entry name" value="HYDROLASE, PUTATIVE (AFU_ORTHOLOGUE AFUA_3G08960)-RELATED"/>
    <property type="match status" value="1"/>
</dbReference>
<dbReference type="SUPFAM" id="SSF53474">
    <property type="entry name" value="alpha/beta-Hydrolases"/>
    <property type="match status" value="1"/>
</dbReference>
<dbReference type="HOGENOM" id="CLU_019414_0_0_1"/>
<dbReference type="eggNOG" id="KOG2565">
    <property type="taxonomic scope" value="Eukaryota"/>
</dbReference>
<comment type="similarity">
    <text evidence="1">Belongs to the peptidase S33 family.</text>
</comment>
<dbReference type="Gene3D" id="3.40.50.1820">
    <property type="entry name" value="alpha/beta hydrolase"/>
    <property type="match status" value="1"/>
</dbReference>
<evidence type="ECO:0000256" key="1">
    <source>
        <dbReference type="ARBA" id="ARBA00010088"/>
    </source>
</evidence>
<dbReference type="Proteomes" id="UP000007963">
    <property type="component" value="Unassembled WGS sequence"/>
</dbReference>
<feature type="active site" description="Nucleophile" evidence="3">
    <location>
        <position position="115"/>
    </location>
</feature>
<dbReference type="PRINTS" id="PR00412">
    <property type="entry name" value="EPOXHYDRLASE"/>
</dbReference>
<protein>
    <recommendedName>
        <fullName evidence="4">AB hydrolase-1 domain-containing protein</fullName>
    </recommendedName>
</protein>
<dbReference type="GO" id="GO:0004301">
    <property type="term" value="F:epoxide hydrolase activity"/>
    <property type="evidence" value="ECO:0007669"/>
    <property type="project" value="TreeGrafter"/>
</dbReference>
<organism evidence="5 6">
    <name type="scientific">Aspergillus terreus (strain NIH 2624 / FGSC A1156)</name>
    <dbReference type="NCBI Taxonomy" id="341663"/>
    <lineage>
        <taxon>Eukaryota</taxon>
        <taxon>Fungi</taxon>
        <taxon>Dikarya</taxon>
        <taxon>Ascomycota</taxon>
        <taxon>Pezizomycotina</taxon>
        <taxon>Eurotiomycetes</taxon>
        <taxon>Eurotiomycetidae</taxon>
        <taxon>Eurotiales</taxon>
        <taxon>Aspergillaceae</taxon>
        <taxon>Aspergillus</taxon>
        <taxon>Aspergillus subgen. Circumdati</taxon>
    </lineage>
</organism>
<dbReference type="RefSeq" id="XP_001208953.1">
    <property type="nucleotide sequence ID" value="XM_001208953.1"/>
</dbReference>
<gene>
    <name evidence="5" type="ORF">ATEG_01588</name>
</gene>
<evidence type="ECO:0000259" key="4">
    <source>
        <dbReference type="Pfam" id="PF00561"/>
    </source>
</evidence>
<evidence type="ECO:0000313" key="5">
    <source>
        <dbReference type="EMBL" id="EAU38345.1"/>
    </source>
</evidence>
<dbReference type="PANTHER" id="PTHR21661">
    <property type="entry name" value="EPOXIDE HYDROLASE 1-RELATED"/>
    <property type="match status" value="1"/>
</dbReference>